<dbReference type="GO" id="GO:0003887">
    <property type="term" value="F:DNA-directed DNA polymerase activity"/>
    <property type="evidence" value="ECO:0007669"/>
    <property type="project" value="InterPro"/>
</dbReference>
<evidence type="ECO:0000259" key="2">
    <source>
        <dbReference type="Pfam" id="PF01051"/>
    </source>
</evidence>
<dbReference type="PATRIC" id="fig|883156.3.peg.2034"/>
<dbReference type="STRING" id="883156.HMPREF9282_02079"/>
<dbReference type="HOGENOM" id="CLU_059708_0_0_9"/>
<sequence>MSNALVKYHNTINTVAFKDFNARELNLFFALCSIMRDTELEEITIEYKDLKEVLDVPFPNNKVFEDTLKTLYNKLLHLDIEMDTEESYIKFVLFTEYIIHKGKSVTIQTNQRFYHILNELTKNFTLFELKEFSSLKSSYSKNMYRLLKQYKSTGKLFLTTDEFRRLLDIPESYAWFRINDKVLKKIEEELPDIFPGLNIEKKKKGTVITHINITFNPDPDKEAVNTTSQPEEQNKKIKSVTIPATIEYEKPIELKEKKKTEQKEDLHCPYCGEELQKIEKKDETSFYGHPNFKKGTCNKTFALNELKLAQSIAQPFKPKTDILTDIKLFCKQHSTRFQFIYKQENTAIIKDILNSKKEVTIIELKIDDNALNKLVKLL</sequence>
<comment type="caution">
    <text evidence="3">The sequence shown here is derived from an EMBL/GenBank/DDBJ whole genome shotgun (WGS) entry which is preliminary data.</text>
</comment>
<organism evidence="3 4">
    <name type="scientific">Veillonella seminalis ACS-216-V-Col6b</name>
    <dbReference type="NCBI Taxonomy" id="883156"/>
    <lineage>
        <taxon>Bacteria</taxon>
        <taxon>Bacillati</taxon>
        <taxon>Bacillota</taxon>
        <taxon>Negativicutes</taxon>
        <taxon>Veillonellales</taxon>
        <taxon>Veillonellaceae</taxon>
        <taxon>Veillonella</taxon>
    </lineage>
</organism>
<comment type="similarity">
    <text evidence="1">Belongs to the initiator RepB protein family.</text>
</comment>
<dbReference type="Pfam" id="PF21205">
    <property type="entry name" value="Rep3_C"/>
    <property type="match status" value="1"/>
</dbReference>
<evidence type="ECO:0000313" key="4">
    <source>
        <dbReference type="Proteomes" id="UP000009891"/>
    </source>
</evidence>
<dbReference type="Proteomes" id="UP000009891">
    <property type="component" value="Unassembled WGS sequence"/>
</dbReference>
<dbReference type="RefSeq" id="WP_006556963.1">
    <property type="nucleotide sequence ID" value="NZ_JH992939.1"/>
</dbReference>
<dbReference type="Pfam" id="PF01051">
    <property type="entry name" value="Rep3_N"/>
    <property type="match status" value="1"/>
</dbReference>
<dbReference type="EMBL" id="AHAF01000023">
    <property type="protein sequence ID" value="EKU77362.1"/>
    <property type="molecule type" value="Genomic_DNA"/>
</dbReference>
<reference evidence="3 4" key="1">
    <citation type="submission" date="2012-09" db="EMBL/GenBank/DDBJ databases">
        <title>The Genome Sequence of Veillonella ratti ACS-216-V-COL6B.</title>
        <authorList>
            <consortium name="The Broad Institute Genome Sequencing Platform"/>
            <person name="Earl A."/>
            <person name="Ward D."/>
            <person name="Feldgarden M."/>
            <person name="Gevers D."/>
            <person name="Saerens B."/>
            <person name="Vaneechoutte M."/>
            <person name="Walker B."/>
            <person name="Young S.K."/>
            <person name="Zeng Q."/>
            <person name="Gargeya S."/>
            <person name="Fitzgerald M."/>
            <person name="Haas B."/>
            <person name="Abouelleil A."/>
            <person name="Alvarado L."/>
            <person name="Arachchi H.M."/>
            <person name="Berlin A."/>
            <person name="Chapman S.B."/>
            <person name="Goldberg J."/>
            <person name="Griggs A."/>
            <person name="Gujja S."/>
            <person name="Hansen M."/>
            <person name="Howarth C."/>
            <person name="Imamovic A."/>
            <person name="Larimer J."/>
            <person name="McCowen C."/>
            <person name="Montmayeur A."/>
            <person name="Murphy C."/>
            <person name="Neiman D."/>
            <person name="Pearson M."/>
            <person name="Priest M."/>
            <person name="Roberts A."/>
            <person name="Saif S."/>
            <person name="Shea T."/>
            <person name="Sisk P."/>
            <person name="Sykes S."/>
            <person name="Wortman J."/>
            <person name="Nusbaum C."/>
            <person name="Birren B."/>
        </authorList>
    </citation>
    <scope>NUCLEOTIDE SEQUENCE [LARGE SCALE GENOMIC DNA]</scope>
    <source>
        <strain evidence="3 4">ACS-216-V-Col6b</strain>
    </source>
</reference>
<dbReference type="InterPro" id="IPR036388">
    <property type="entry name" value="WH-like_DNA-bd_sf"/>
</dbReference>
<dbReference type="GO" id="GO:0006270">
    <property type="term" value="P:DNA replication initiation"/>
    <property type="evidence" value="ECO:0007669"/>
    <property type="project" value="InterPro"/>
</dbReference>
<accession>K9DER3</accession>
<evidence type="ECO:0000256" key="1">
    <source>
        <dbReference type="ARBA" id="ARBA00038283"/>
    </source>
</evidence>
<dbReference type="Gene3D" id="1.10.10.10">
    <property type="entry name" value="Winged helix-like DNA-binding domain superfamily/Winged helix DNA-binding domain"/>
    <property type="match status" value="2"/>
</dbReference>
<dbReference type="SUPFAM" id="SSF46785">
    <property type="entry name" value="Winged helix' DNA-binding domain"/>
    <property type="match status" value="2"/>
</dbReference>
<dbReference type="OrthoDB" id="2084703at2"/>
<evidence type="ECO:0000313" key="3">
    <source>
        <dbReference type="EMBL" id="EKU77362.1"/>
    </source>
</evidence>
<feature type="domain" description="Initiator Rep protein WH1" evidence="2">
    <location>
        <begin position="6"/>
        <end position="148"/>
    </location>
</feature>
<dbReference type="InterPro" id="IPR000525">
    <property type="entry name" value="Initiator_Rep_WH1"/>
</dbReference>
<dbReference type="AlphaFoldDB" id="K9DER3"/>
<keyword evidence="4" id="KW-1185">Reference proteome</keyword>
<dbReference type="eggNOG" id="COG5527">
    <property type="taxonomic scope" value="Bacteria"/>
</dbReference>
<dbReference type="InterPro" id="IPR036390">
    <property type="entry name" value="WH_DNA-bd_sf"/>
</dbReference>
<name>K9DER3_9FIRM</name>
<gene>
    <name evidence="3" type="ORF">HMPREF9282_02079</name>
</gene>
<proteinExistence type="inferred from homology"/>
<protein>
    <recommendedName>
        <fullName evidence="2">Initiator Rep protein WH1 domain-containing protein</fullName>
    </recommendedName>
</protein>